<evidence type="ECO:0000313" key="3">
    <source>
        <dbReference type="Proteomes" id="UP001642406"/>
    </source>
</evidence>
<proteinExistence type="predicted"/>
<name>A0ABP0C7W0_9PEZI</name>
<keyword evidence="3" id="KW-1185">Reference proteome</keyword>
<feature type="compositionally biased region" description="Low complexity" evidence="1">
    <location>
        <begin position="43"/>
        <end position="53"/>
    </location>
</feature>
<comment type="caution">
    <text evidence="2">The sequence shown here is derived from an EMBL/GenBank/DDBJ whole genome shotgun (WGS) entry which is preliminary data.</text>
</comment>
<dbReference type="Proteomes" id="UP001642406">
    <property type="component" value="Unassembled WGS sequence"/>
</dbReference>
<accession>A0ABP0C7W0</accession>
<organism evidence="2 3">
    <name type="scientific">Sporothrix bragantina</name>
    <dbReference type="NCBI Taxonomy" id="671064"/>
    <lineage>
        <taxon>Eukaryota</taxon>
        <taxon>Fungi</taxon>
        <taxon>Dikarya</taxon>
        <taxon>Ascomycota</taxon>
        <taxon>Pezizomycotina</taxon>
        <taxon>Sordariomycetes</taxon>
        <taxon>Sordariomycetidae</taxon>
        <taxon>Ophiostomatales</taxon>
        <taxon>Ophiostomataceae</taxon>
        <taxon>Sporothrix</taxon>
    </lineage>
</organism>
<feature type="region of interest" description="Disordered" evidence="1">
    <location>
        <begin position="1"/>
        <end position="21"/>
    </location>
</feature>
<evidence type="ECO:0008006" key="4">
    <source>
        <dbReference type="Google" id="ProtNLM"/>
    </source>
</evidence>
<sequence>MSGSKGLSLLDTEDNSNPHGFDRQELMSIAAQALALMPVFQDSESSSTNIESSATLNEDNNSSEPHATAKVPYETAKATAYMKRFKEKRASYKAQLERWNADPARCVKKRFSKLNDVA</sequence>
<reference evidence="2 3" key="1">
    <citation type="submission" date="2024-01" db="EMBL/GenBank/DDBJ databases">
        <authorList>
            <person name="Allen C."/>
            <person name="Tagirdzhanova G."/>
        </authorList>
    </citation>
    <scope>NUCLEOTIDE SEQUENCE [LARGE SCALE GENOMIC DNA]</scope>
</reference>
<gene>
    <name evidence="2" type="ORF">SBRCBS47491_006635</name>
</gene>
<evidence type="ECO:0000313" key="2">
    <source>
        <dbReference type="EMBL" id="CAK7227626.1"/>
    </source>
</evidence>
<protein>
    <recommendedName>
        <fullName evidence="4">CCT domain-containing protein</fullName>
    </recommendedName>
</protein>
<feature type="compositionally biased region" description="Polar residues" evidence="1">
    <location>
        <begin position="54"/>
        <end position="65"/>
    </location>
</feature>
<feature type="region of interest" description="Disordered" evidence="1">
    <location>
        <begin position="42"/>
        <end position="72"/>
    </location>
</feature>
<evidence type="ECO:0000256" key="1">
    <source>
        <dbReference type="SAM" id="MobiDB-lite"/>
    </source>
</evidence>
<dbReference type="EMBL" id="CAWUHC010000066">
    <property type="protein sequence ID" value="CAK7227626.1"/>
    <property type="molecule type" value="Genomic_DNA"/>
</dbReference>